<dbReference type="Proteomes" id="UP000241426">
    <property type="component" value="Unassembled WGS sequence"/>
</dbReference>
<name>A0A2T3KMD6_9GAMM</name>
<comment type="caution">
    <text evidence="1">The sequence shown here is derived from an EMBL/GenBank/DDBJ whole genome shotgun (WGS) entry which is preliminary data.</text>
</comment>
<dbReference type="EMBL" id="PYNF01000002">
    <property type="protein sequence ID" value="PSV00944.1"/>
    <property type="molecule type" value="Genomic_DNA"/>
</dbReference>
<accession>A0A2T3KMD6</accession>
<sequence>MFTLHPEHRDFFELQINGILIPVWRAMFDVEVLMSKYQLPRNEALCSVAEGYSAKEKNIRKKVFGLSGNNLKNAIAEMLGHQSYSALLSTTNSNTKCPQALGDYIATLDKNEAKIIDIAVSNRIKSSIDSEAMKPILLTSLDEAISWLPTNEKLSEIQAKLAPNTLHLALLLASSEFSLAKYNNERYLEEEQTYGDQSRKMPITPSFNSEAQLSTFIKDNWNTYINYYVTDDSFFNVDRTIEKLNALC</sequence>
<reference evidence="1 2" key="1">
    <citation type="submission" date="2018-01" db="EMBL/GenBank/DDBJ databases">
        <title>Whole genome sequencing of Histamine producing bacteria.</title>
        <authorList>
            <person name="Butler K."/>
        </authorList>
    </citation>
    <scope>NUCLEOTIDE SEQUENCE [LARGE SCALE GENOMIC DNA]</scope>
    <source>
        <strain evidence="1 2">FS-7.2</strain>
    </source>
</reference>
<proteinExistence type="predicted"/>
<evidence type="ECO:0000313" key="1">
    <source>
        <dbReference type="EMBL" id="PSV00944.1"/>
    </source>
</evidence>
<dbReference type="RefSeq" id="WP_107288671.1">
    <property type="nucleotide sequence ID" value="NZ_PYNF01000002.1"/>
</dbReference>
<organism evidence="1 2">
    <name type="scientific">Photobacterium kishitanii</name>
    <dbReference type="NCBI Taxonomy" id="318456"/>
    <lineage>
        <taxon>Bacteria</taxon>
        <taxon>Pseudomonadati</taxon>
        <taxon>Pseudomonadota</taxon>
        <taxon>Gammaproteobacteria</taxon>
        <taxon>Vibrionales</taxon>
        <taxon>Vibrionaceae</taxon>
        <taxon>Photobacterium</taxon>
    </lineage>
</organism>
<evidence type="ECO:0000313" key="2">
    <source>
        <dbReference type="Proteomes" id="UP000241426"/>
    </source>
</evidence>
<protein>
    <submittedName>
        <fullName evidence="1">Uncharacterized protein</fullName>
    </submittedName>
</protein>
<dbReference type="AlphaFoldDB" id="A0A2T3KMD6"/>
<gene>
    <name evidence="1" type="ORF">C9J27_02660</name>
</gene>